<dbReference type="EMBL" id="JAJIRN010000007">
    <property type="protein sequence ID" value="MCV2369494.1"/>
    <property type="molecule type" value="Genomic_DNA"/>
</dbReference>
<organism evidence="8 9">
    <name type="scientific">Roseateles oligotrophus</name>
    <dbReference type="NCBI Taxonomy" id="1769250"/>
    <lineage>
        <taxon>Bacteria</taxon>
        <taxon>Pseudomonadati</taxon>
        <taxon>Pseudomonadota</taxon>
        <taxon>Betaproteobacteria</taxon>
        <taxon>Burkholderiales</taxon>
        <taxon>Sphaerotilaceae</taxon>
        <taxon>Roseateles</taxon>
    </lineage>
</organism>
<dbReference type="InterPro" id="IPR009000">
    <property type="entry name" value="Transl_B-barrel_sf"/>
</dbReference>
<dbReference type="CDD" id="cd04170">
    <property type="entry name" value="EF-G_bact"/>
    <property type="match status" value="1"/>
</dbReference>
<dbReference type="InterPro" id="IPR014721">
    <property type="entry name" value="Ribsml_uS5_D2-typ_fold_subgr"/>
</dbReference>
<dbReference type="InterPro" id="IPR027417">
    <property type="entry name" value="P-loop_NTPase"/>
</dbReference>
<dbReference type="InterPro" id="IPR020568">
    <property type="entry name" value="Ribosomal_Su5_D2-typ_SF"/>
</dbReference>
<dbReference type="Gene3D" id="3.40.50.300">
    <property type="entry name" value="P-loop containing nucleotide triphosphate hydrolases"/>
    <property type="match status" value="1"/>
</dbReference>
<dbReference type="SMART" id="SM00889">
    <property type="entry name" value="EFG_IV"/>
    <property type="match status" value="1"/>
</dbReference>
<gene>
    <name evidence="8" type="ORF">LNV07_15560</name>
</gene>
<accession>A0ABT2YHH9</accession>
<dbReference type="InterPro" id="IPR047872">
    <property type="entry name" value="EFG_IV"/>
</dbReference>
<name>A0ABT2YHH9_9BURK</name>
<dbReference type="Pfam" id="PF00679">
    <property type="entry name" value="EFG_C"/>
    <property type="match status" value="1"/>
</dbReference>
<dbReference type="CDD" id="cd01434">
    <property type="entry name" value="EFG_mtEFG1_IV"/>
    <property type="match status" value="1"/>
</dbReference>
<dbReference type="NCBIfam" id="NF009891">
    <property type="entry name" value="PRK13351.1-1"/>
    <property type="match status" value="1"/>
</dbReference>
<dbReference type="InterPro" id="IPR000795">
    <property type="entry name" value="T_Tr_GTP-bd_dom"/>
</dbReference>
<dbReference type="InterPro" id="IPR000640">
    <property type="entry name" value="EFG_V-like"/>
</dbReference>
<dbReference type="InterPro" id="IPR053905">
    <property type="entry name" value="EF-G-like_DII"/>
</dbReference>
<keyword evidence="3 8" id="KW-0251">Elongation factor</keyword>
<dbReference type="SMART" id="SM00838">
    <property type="entry name" value="EFG_C"/>
    <property type="match status" value="1"/>
</dbReference>
<evidence type="ECO:0000256" key="1">
    <source>
        <dbReference type="ARBA" id="ARBA00017872"/>
    </source>
</evidence>
<evidence type="ECO:0000256" key="2">
    <source>
        <dbReference type="ARBA" id="ARBA00022741"/>
    </source>
</evidence>
<evidence type="ECO:0000256" key="4">
    <source>
        <dbReference type="ARBA" id="ARBA00022917"/>
    </source>
</evidence>
<keyword evidence="9" id="KW-1185">Reference proteome</keyword>
<comment type="caution">
    <text evidence="8">The sequence shown here is derived from an EMBL/GenBank/DDBJ whole genome shotgun (WGS) entry which is preliminary data.</text>
</comment>
<evidence type="ECO:0000313" key="9">
    <source>
        <dbReference type="Proteomes" id="UP001209701"/>
    </source>
</evidence>
<dbReference type="CDD" id="cd03713">
    <property type="entry name" value="EFG_mtEFG_C"/>
    <property type="match status" value="1"/>
</dbReference>
<dbReference type="InterPro" id="IPR035649">
    <property type="entry name" value="EFG_V"/>
</dbReference>
<dbReference type="Pfam" id="PF14492">
    <property type="entry name" value="EFG_III"/>
    <property type="match status" value="1"/>
</dbReference>
<keyword evidence="2" id="KW-0547">Nucleotide-binding</keyword>
<evidence type="ECO:0000259" key="7">
    <source>
        <dbReference type="PROSITE" id="PS51722"/>
    </source>
</evidence>
<dbReference type="PANTHER" id="PTHR43261">
    <property type="entry name" value="TRANSLATION ELONGATION FACTOR G-RELATED"/>
    <property type="match status" value="1"/>
</dbReference>
<sequence length="697" mass="74996">MPSPSSPSTQSSSSPGIAAIRTLALVGPAGAGKTSLLEALLLQAGSIAQAGSVERGTTISDYDPLERKLQHSLHTALVHIDHGGIRIHAIDTPGAADFIGQSLPALEAADTAVVLINAQNGIEMMASKMMETAAQRGLCRLIVINKIDALELDLPALLEQLREVFGRQCLPLNLPAAGGSRVLDCFYNITGRADFSSVGIAHQALVEQVVEVDAAFVERYLNEGDIDPRELHGPLEQALREGHLIPVCFTSARSGAGVAELLDVIERLLPNPAEGNPPQFLRATGAGEAEPANQRMQARPDPSAHVLAHVFKVVSDPYLGKMGVLRVHQGTLTRNSQLFVGHGRKPFRVGHLFMLQGNRHIEVEQALPGDLCAIAKVEELHYDAVLHDAPEDEHIFLKPLGFPVPVHGLAISPARHGDEQRLWEILGRLVDEDPCLKLEHSGQTNETVVYGLGELHLRMLLERLRESYKFEVLTQPPRVAYRETISTAAEGHYRHKKQSGGAGQFGEVYLRVEPLARGAGFEFVDAVKGGTIPAQYMPAVEKGVRSALESGVVAGFALVDLRVTVFDGKHHSVDSKEIAFVTAGRRALIAAVREARPLLLEPMVQIEISSPATAIGDITGDLAARRGQVNGTSSAVPGTLIVQGLAPLAELSSYQTRLNAMTSGQGRYTLLLSHYEVLPPNTQAQLIAAYKTADEQD</sequence>
<dbReference type="NCBIfam" id="NF009381">
    <property type="entry name" value="PRK12740.1-5"/>
    <property type="match status" value="1"/>
</dbReference>
<dbReference type="InterPro" id="IPR035647">
    <property type="entry name" value="EFG_III/V"/>
</dbReference>
<dbReference type="SUPFAM" id="SSF54211">
    <property type="entry name" value="Ribosomal protein S5 domain 2-like"/>
    <property type="match status" value="1"/>
</dbReference>
<reference evidence="8 9" key="1">
    <citation type="submission" date="2021-11" db="EMBL/GenBank/DDBJ databases">
        <authorList>
            <person name="Liang Q."/>
            <person name="Mou H."/>
            <person name="Liu Z."/>
        </authorList>
    </citation>
    <scope>NUCLEOTIDE SEQUENCE [LARGE SCALE GENOMIC DNA]</scope>
    <source>
        <strain evidence="8 9">CHU3</strain>
    </source>
</reference>
<evidence type="ECO:0000256" key="3">
    <source>
        <dbReference type="ARBA" id="ARBA00022768"/>
    </source>
</evidence>
<dbReference type="PROSITE" id="PS51722">
    <property type="entry name" value="G_TR_2"/>
    <property type="match status" value="1"/>
</dbReference>
<dbReference type="Pfam" id="PF00009">
    <property type="entry name" value="GTP_EFTU"/>
    <property type="match status" value="1"/>
</dbReference>
<dbReference type="Gene3D" id="2.40.30.10">
    <property type="entry name" value="Translation factors"/>
    <property type="match status" value="1"/>
</dbReference>
<dbReference type="Pfam" id="PF03764">
    <property type="entry name" value="EFG_IV"/>
    <property type="match status" value="1"/>
</dbReference>
<feature type="domain" description="Tr-type G" evidence="7">
    <location>
        <begin position="18"/>
        <end position="273"/>
    </location>
</feature>
<dbReference type="Proteomes" id="UP001209701">
    <property type="component" value="Unassembled WGS sequence"/>
</dbReference>
<dbReference type="PANTHER" id="PTHR43261:SF6">
    <property type="entry name" value="ELONGATION FACTOR G-LIKE PROTEIN"/>
    <property type="match status" value="1"/>
</dbReference>
<evidence type="ECO:0000256" key="6">
    <source>
        <dbReference type="ARBA" id="ARBA00024731"/>
    </source>
</evidence>
<proteinExistence type="predicted"/>
<dbReference type="SUPFAM" id="SSF52540">
    <property type="entry name" value="P-loop containing nucleoside triphosphate hydrolases"/>
    <property type="match status" value="1"/>
</dbReference>
<dbReference type="Gene3D" id="3.30.70.240">
    <property type="match status" value="1"/>
</dbReference>
<protein>
    <recommendedName>
        <fullName evidence="1">Elongation factor G</fullName>
    </recommendedName>
</protein>
<dbReference type="Gene3D" id="3.30.230.10">
    <property type="match status" value="1"/>
</dbReference>
<dbReference type="Gene3D" id="3.30.70.870">
    <property type="entry name" value="Elongation Factor G (Translational Gtpase), domain 3"/>
    <property type="match status" value="1"/>
</dbReference>
<keyword evidence="4" id="KW-0648">Protein biosynthesis</keyword>
<evidence type="ECO:0000256" key="5">
    <source>
        <dbReference type="ARBA" id="ARBA00023134"/>
    </source>
</evidence>
<dbReference type="InterPro" id="IPR041095">
    <property type="entry name" value="EFG_II"/>
</dbReference>
<dbReference type="SUPFAM" id="SSF50447">
    <property type="entry name" value="Translation proteins"/>
    <property type="match status" value="1"/>
</dbReference>
<evidence type="ECO:0000313" key="8">
    <source>
        <dbReference type="EMBL" id="MCV2369494.1"/>
    </source>
</evidence>
<dbReference type="RefSeq" id="WP_263572092.1">
    <property type="nucleotide sequence ID" value="NZ_JAJIRN010000007.1"/>
</dbReference>
<keyword evidence="5" id="KW-0342">GTP-binding</keyword>
<dbReference type="GO" id="GO:0003746">
    <property type="term" value="F:translation elongation factor activity"/>
    <property type="evidence" value="ECO:0007669"/>
    <property type="project" value="UniProtKB-KW"/>
</dbReference>
<comment type="function">
    <text evidence="6">Catalyzes the GTP-dependent ribosomal translocation step during translation elongation. During this step, the ribosome changes from the pre-translocational (PRE) to the post-translocational (POST) state as the newly formed A-site-bound peptidyl-tRNA and P-site-bound deacylated tRNA move to the P and E sites, respectively. Catalyzes the coordinated movement of the two tRNA molecules, the mRNA and conformational changes in the ribosome.</text>
</comment>
<dbReference type="SUPFAM" id="SSF54980">
    <property type="entry name" value="EF-G C-terminal domain-like"/>
    <property type="match status" value="2"/>
</dbReference>
<dbReference type="InterPro" id="IPR005517">
    <property type="entry name" value="Transl_elong_EFG/EF2_IV"/>
</dbReference>
<dbReference type="Pfam" id="PF22042">
    <property type="entry name" value="EF-G_D2"/>
    <property type="match status" value="1"/>
</dbReference>